<evidence type="ECO:0000256" key="2">
    <source>
        <dbReference type="ARBA" id="ARBA00022692"/>
    </source>
</evidence>
<dbReference type="GO" id="GO:0016020">
    <property type="term" value="C:membrane"/>
    <property type="evidence" value="ECO:0007669"/>
    <property type="project" value="UniProtKB-SubCell"/>
</dbReference>
<dbReference type="RefSeq" id="WP_105531557.1">
    <property type="nucleotide sequence ID" value="NZ_PUGF01000007.1"/>
</dbReference>
<feature type="transmembrane region" description="Helical" evidence="5">
    <location>
        <begin position="228"/>
        <end position="246"/>
    </location>
</feature>
<reference evidence="7 8" key="1">
    <citation type="submission" date="2018-02" db="EMBL/GenBank/DDBJ databases">
        <title>Solimicrobium silvestre gen. nov., sp. nov., isolated from alpine forest soil.</title>
        <authorList>
            <person name="Margesin R."/>
            <person name="Albuquerque L."/>
            <person name="Zhang D.-C."/>
            <person name="Froufe H.J.C."/>
            <person name="Severino R."/>
            <person name="Roxo I."/>
            <person name="Egas C."/>
            <person name="Da Costa M.S."/>
        </authorList>
    </citation>
    <scope>NUCLEOTIDE SEQUENCE [LARGE SCALE GENOMIC DNA]</scope>
    <source>
        <strain evidence="7 8">S20-91</strain>
    </source>
</reference>
<evidence type="ECO:0000313" key="7">
    <source>
        <dbReference type="EMBL" id="PRC93520.1"/>
    </source>
</evidence>
<organism evidence="7 8">
    <name type="scientific">Solimicrobium silvestre</name>
    <dbReference type="NCBI Taxonomy" id="2099400"/>
    <lineage>
        <taxon>Bacteria</taxon>
        <taxon>Pseudomonadati</taxon>
        <taxon>Pseudomonadota</taxon>
        <taxon>Betaproteobacteria</taxon>
        <taxon>Burkholderiales</taxon>
        <taxon>Oxalobacteraceae</taxon>
        <taxon>Solimicrobium</taxon>
    </lineage>
</organism>
<evidence type="ECO:0000256" key="1">
    <source>
        <dbReference type="ARBA" id="ARBA00004141"/>
    </source>
</evidence>
<evidence type="ECO:0000259" key="6">
    <source>
        <dbReference type="Pfam" id="PF04932"/>
    </source>
</evidence>
<feature type="transmembrane region" description="Helical" evidence="5">
    <location>
        <begin position="7"/>
        <end position="28"/>
    </location>
</feature>
<feature type="transmembrane region" description="Helical" evidence="5">
    <location>
        <begin position="48"/>
        <end position="70"/>
    </location>
</feature>
<dbReference type="PANTHER" id="PTHR37422">
    <property type="entry name" value="TEICHURONIC ACID BIOSYNTHESIS PROTEIN TUAE"/>
    <property type="match status" value="1"/>
</dbReference>
<dbReference type="InterPro" id="IPR007016">
    <property type="entry name" value="O-antigen_ligase-rel_domated"/>
</dbReference>
<accession>A0A2S9H0P7</accession>
<keyword evidence="2 5" id="KW-0812">Transmembrane</keyword>
<feature type="domain" description="O-antigen ligase-related" evidence="6">
    <location>
        <begin position="237"/>
        <end position="351"/>
    </location>
</feature>
<dbReference type="InterPro" id="IPR051533">
    <property type="entry name" value="WaaL-like"/>
</dbReference>
<protein>
    <submittedName>
        <fullName evidence="7">O-antigen ligase like membrane protein</fullName>
    </submittedName>
</protein>
<gene>
    <name evidence="7" type="ORF">S2091_1907</name>
</gene>
<dbReference type="EMBL" id="PUGF01000007">
    <property type="protein sequence ID" value="PRC93520.1"/>
    <property type="molecule type" value="Genomic_DNA"/>
</dbReference>
<feature type="transmembrane region" description="Helical" evidence="5">
    <location>
        <begin position="576"/>
        <end position="592"/>
    </location>
</feature>
<keyword evidence="8" id="KW-1185">Reference proteome</keyword>
<keyword evidence="7" id="KW-0436">Ligase</keyword>
<feature type="transmembrane region" description="Helical" evidence="5">
    <location>
        <begin position="196"/>
        <end position="221"/>
    </location>
</feature>
<keyword evidence="3 5" id="KW-1133">Transmembrane helix</keyword>
<sequence length="598" mass="67720">MLSSLSIHPIALWLLLIYGGYVLFLWRWPQTWLPILLAALPVLDFAPWTGQFFFDEFDLLLLLTVITVLARRGLGELKNTYFGMTTTATALFWAVGLAGLVATIMGAWPFPALDSNSFNNYYSPYNALRVGKGLGFALLLLPLLAGDLQRDADKTFYRIAFGMSLGVLGAGLAVAWERISMTGLWNFHSGYRVVGLFSGMHTGGAYIEAYFATAMPFVLWWGIHSRHWALKLSASLIFLIACYAMLVTYARGGYLALILASIVLLAGMLPHRSVMQRMRHIFITMLVLLLIGVGLWFSLINTPMHWRAGNMQRDMNLRVAHWHQILDIMDQGLPVKLFGMGQGRLPGLYVQRVPAANISEYRFMREDEHNYLHLTGGDPLYFEQVVDVQPDKLYILKIVVRSKDPNAELYLPLCQKWMLYPEQCLWKVVKPGDATDWQTFTLSIDTKQLRDQSWHSRAPRKLSLVNFNDGSVIDIASVSLRAPNGDELIANGDFAQGMQNWFFSTENHLPWHFKNLALQLYFEQGWFGLILMSALLIYSAVILVRRADEKAFPAALLASALIGFLTVGMVDSLFDFPRMSIVFYLLVLLIHLREKIES</sequence>
<dbReference type="Gene3D" id="2.60.120.260">
    <property type="entry name" value="Galactose-binding domain-like"/>
    <property type="match status" value="1"/>
</dbReference>
<dbReference type="Pfam" id="PF04932">
    <property type="entry name" value="Wzy_C"/>
    <property type="match status" value="1"/>
</dbReference>
<dbReference type="OrthoDB" id="283584at2"/>
<keyword evidence="4 5" id="KW-0472">Membrane</keyword>
<evidence type="ECO:0000256" key="4">
    <source>
        <dbReference type="ARBA" id="ARBA00023136"/>
    </source>
</evidence>
<evidence type="ECO:0000313" key="8">
    <source>
        <dbReference type="Proteomes" id="UP000237839"/>
    </source>
</evidence>
<comment type="caution">
    <text evidence="7">The sequence shown here is derived from an EMBL/GenBank/DDBJ whole genome shotgun (WGS) entry which is preliminary data.</text>
</comment>
<feature type="transmembrane region" description="Helical" evidence="5">
    <location>
        <begin position="155"/>
        <end position="176"/>
    </location>
</feature>
<dbReference type="AlphaFoldDB" id="A0A2S9H0P7"/>
<dbReference type="GO" id="GO:0016874">
    <property type="term" value="F:ligase activity"/>
    <property type="evidence" value="ECO:0007669"/>
    <property type="project" value="UniProtKB-KW"/>
</dbReference>
<dbReference type="PANTHER" id="PTHR37422:SF13">
    <property type="entry name" value="LIPOPOLYSACCHARIDE BIOSYNTHESIS PROTEIN PA4999-RELATED"/>
    <property type="match status" value="1"/>
</dbReference>
<dbReference type="Proteomes" id="UP000237839">
    <property type="component" value="Unassembled WGS sequence"/>
</dbReference>
<feature type="transmembrane region" description="Helical" evidence="5">
    <location>
        <begin position="281"/>
        <end position="300"/>
    </location>
</feature>
<name>A0A2S9H0P7_9BURK</name>
<feature type="transmembrane region" description="Helical" evidence="5">
    <location>
        <begin position="551"/>
        <end position="570"/>
    </location>
</feature>
<proteinExistence type="predicted"/>
<feature type="transmembrane region" description="Helical" evidence="5">
    <location>
        <begin position="90"/>
        <end position="110"/>
    </location>
</feature>
<evidence type="ECO:0000256" key="5">
    <source>
        <dbReference type="SAM" id="Phobius"/>
    </source>
</evidence>
<feature type="transmembrane region" description="Helical" evidence="5">
    <location>
        <begin position="252"/>
        <end position="269"/>
    </location>
</feature>
<feature type="transmembrane region" description="Helical" evidence="5">
    <location>
        <begin position="130"/>
        <end position="148"/>
    </location>
</feature>
<evidence type="ECO:0000256" key="3">
    <source>
        <dbReference type="ARBA" id="ARBA00022989"/>
    </source>
</evidence>
<comment type="subcellular location">
    <subcellularLocation>
        <location evidence="1">Membrane</location>
        <topology evidence="1">Multi-pass membrane protein</topology>
    </subcellularLocation>
</comment>
<feature type="transmembrane region" description="Helical" evidence="5">
    <location>
        <begin position="525"/>
        <end position="544"/>
    </location>
</feature>